<dbReference type="InterPro" id="IPR056595">
    <property type="entry name" value="Fact-SPT16_PH"/>
</dbReference>
<evidence type="ECO:0000256" key="3">
    <source>
        <dbReference type="ARBA" id="ARBA00022705"/>
    </source>
</evidence>
<keyword evidence="5 11" id="KW-0805">Transcription regulation</keyword>
<dbReference type="InParanoid" id="A0A165IXZ1"/>
<evidence type="ECO:0000256" key="11">
    <source>
        <dbReference type="RuleBase" id="RU367052"/>
    </source>
</evidence>
<evidence type="ECO:0000256" key="5">
    <source>
        <dbReference type="ARBA" id="ARBA00023015"/>
    </source>
</evidence>
<accession>A0A165IXZ1</accession>
<dbReference type="OrthoDB" id="10251642at2759"/>
<dbReference type="Pfam" id="PF08512">
    <property type="entry name" value="Rttp106-like_middle"/>
    <property type="match status" value="1"/>
</dbReference>
<evidence type="ECO:0000256" key="4">
    <source>
        <dbReference type="ARBA" id="ARBA00022763"/>
    </source>
</evidence>
<feature type="compositionally biased region" description="Low complexity" evidence="13">
    <location>
        <begin position="393"/>
        <end position="402"/>
    </location>
</feature>
<keyword evidence="8 11" id="KW-0234">DNA repair</keyword>
<proteinExistence type="inferred from homology"/>
<evidence type="ECO:0000256" key="7">
    <source>
        <dbReference type="ARBA" id="ARBA00023163"/>
    </source>
</evidence>
<dbReference type="GO" id="GO:0006281">
    <property type="term" value="P:DNA repair"/>
    <property type="evidence" value="ECO:0007669"/>
    <property type="project" value="UniProtKB-UniRule"/>
</dbReference>
<dbReference type="InterPro" id="IPR013719">
    <property type="entry name" value="RTT106/SPT16-like_middle_dom"/>
</dbReference>
<dbReference type="Pfam" id="PF24824">
    <property type="entry name" value="PH_SPT16"/>
    <property type="match status" value="1"/>
</dbReference>
<evidence type="ECO:0000313" key="15">
    <source>
        <dbReference type="EMBL" id="KZV94038.1"/>
    </source>
</evidence>
<gene>
    <name evidence="15" type="ORF">EXIGLDRAFT_709220</name>
</gene>
<evidence type="ECO:0000256" key="9">
    <source>
        <dbReference type="ARBA" id="ARBA00023242"/>
    </source>
</evidence>
<dbReference type="GO" id="GO:0006368">
    <property type="term" value="P:transcription elongation by RNA polymerase II"/>
    <property type="evidence" value="ECO:0007669"/>
    <property type="project" value="TreeGrafter"/>
</dbReference>
<dbReference type="EMBL" id="KV425979">
    <property type="protein sequence ID" value="KZV94038.1"/>
    <property type="molecule type" value="Genomic_DNA"/>
</dbReference>
<dbReference type="Proteomes" id="UP000077266">
    <property type="component" value="Unassembled WGS sequence"/>
</dbReference>
<feature type="compositionally biased region" description="Acidic residues" evidence="13">
    <location>
        <begin position="304"/>
        <end position="323"/>
    </location>
</feature>
<keyword evidence="3 11" id="KW-0235">DNA replication</keyword>
<evidence type="ECO:0000259" key="14">
    <source>
        <dbReference type="SMART" id="SM01287"/>
    </source>
</evidence>
<dbReference type="Pfam" id="PF21091">
    <property type="entry name" value="SPT16_C"/>
    <property type="match status" value="1"/>
</dbReference>
<evidence type="ECO:0000313" key="16">
    <source>
        <dbReference type="Proteomes" id="UP000077266"/>
    </source>
</evidence>
<evidence type="ECO:0000256" key="12">
    <source>
        <dbReference type="SAM" id="Coils"/>
    </source>
</evidence>
<sequence length="410" mass="45902">MADQDNHNNPKDTKASTSQKRRAALPKVQASRGLCELEIHENGLRYLGGNSQKIDILFSNMKHLFFQPCDHELIVLIHIHLKSPIMIGKKKAKDIQFYREASDMQFDETGNRKRKFRYGDEDELELEQQERKRRQALNREFKNFAEKIGESSTKAGDELEAEIPFSDLGFEGVPSRAAVKLYPTFNCLVQLSDPPFLVVTLQDIEIVVLERVQFGLKQFDMVLVFNDYQRQPLQINSIPVSQLDAVKEWLDSVEIPLAESGVNLNWSQIMKTVNEHPLDFFQDGGWSFLTPSGGGAADEKSMSEDSETESEFEAEGEDFEESSSSDAESAFDGSDASEDSGSDFGDGSDGEDWDELERKAAKSDKKRLEASANGKSKDDDSDSDRPKKKAPPKKNGAPAKGKAPPPKGKR</sequence>
<reference evidence="15 16" key="1">
    <citation type="journal article" date="2016" name="Mol. Biol. Evol.">
        <title>Comparative Genomics of Early-Diverging Mushroom-Forming Fungi Provides Insights into the Origins of Lignocellulose Decay Capabilities.</title>
        <authorList>
            <person name="Nagy L.G."/>
            <person name="Riley R."/>
            <person name="Tritt A."/>
            <person name="Adam C."/>
            <person name="Daum C."/>
            <person name="Floudas D."/>
            <person name="Sun H."/>
            <person name="Yadav J.S."/>
            <person name="Pangilinan J."/>
            <person name="Larsson K.H."/>
            <person name="Matsuura K."/>
            <person name="Barry K."/>
            <person name="Labutti K."/>
            <person name="Kuo R."/>
            <person name="Ohm R.A."/>
            <person name="Bhattacharya S.S."/>
            <person name="Shirouzu T."/>
            <person name="Yoshinaga Y."/>
            <person name="Martin F.M."/>
            <person name="Grigoriev I.V."/>
            <person name="Hibbett D.S."/>
        </authorList>
    </citation>
    <scope>NUCLEOTIDE SEQUENCE [LARGE SCALE GENOMIC DNA]</scope>
    <source>
        <strain evidence="15 16">HHB12029</strain>
    </source>
</reference>
<evidence type="ECO:0000256" key="13">
    <source>
        <dbReference type="SAM" id="MobiDB-lite"/>
    </source>
</evidence>
<keyword evidence="4 11" id="KW-0227">DNA damage</keyword>
<dbReference type="InterPro" id="IPR011993">
    <property type="entry name" value="PH-like_dom_sf"/>
</dbReference>
<keyword evidence="7 11" id="KW-0804">Transcription</keyword>
<dbReference type="GO" id="GO:0031491">
    <property type="term" value="F:nucleosome binding"/>
    <property type="evidence" value="ECO:0007669"/>
    <property type="project" value="TreeGrafter"/>
</dbReference>
<dbReference type="SMART" id="SM01287">
    <property type="entry name" value="Rtt106"/>
    <property type="match status" value="1"/>
</dbReference>
<feature type="domain" description="Histone chaperone RTT106/FACT complex subunit SPT16-like middle" evidence="14">
    <location>
        <begin position="170"/>
        <end position="260"/>
    </location>
</feature>
<protein>
    <recommendedName>
        <fullName evidence="11">FACT complex subunit</fullName>
    </recommendedName>
</protein>
<comment type="similarity">
    <text evidence="1 11">Belongs to the peptidase M24 family. SPT16 subfamily.</text>
</comment>
<dbReference type="Gene3D" id="2.30.29.30">
    <property type="entry name" value="Pleckstrin-homology domain (PH domain)/Phosphotyrosine-binding domain (PTB)"/>
    <property type="match status" value="1"/>
</dbReference>
<feature type="coiled-coil region" evidence="12">
    <location>
        <begin position="119"/>
        <end position="147"/>
    </location>
</feature>
<evidence type="ECO:0000256" key="10">
    <source>
        <dbReference type="ARBA" id="ARBA00025370"/>
    </source>
</evidence>
<dbReference type="STRING" id="1314781.A0A165IXZ1"/>
<dbReference type="FunFam" id="2.30.29.30:FF:000017">
    <property type="entry name" value="FACT complex subunit SPT16"/>
    <property type="match status" value="1"/>
</dbReference>
<comment type="subcellular location">
    <subcellularLocation>
        <location evidence="11">Nucleus</location>
    </subcellularLocation>
    <subcellularLocation>
        <location evidence="11">Chromosome</location>
    </subcellularLocation>
</comment>
<evidence type="ECO:0000256" key="1">
    <source>
        <dbReference type="ARBA" id="ARBA00010779"/>
    </source>
</evidence>
<dbReference type="PANTHER" id="PTHR13980">
    <property type="entry name" value="CDC68 RELATED"/>
    <property type="match status" value="1"/>
</dbReference>
<keyword evidence="16" id="KW-1185">Reference proteome</keyword>
<feature type="compositionally biased region" description="Basic and acidic residues" evidence="13">
    <location>
        <begin position="356"/>
        <end position="369"/>
    </location>
</feature>
<dbReference type="Gene3D" id="2.30.29.150">
    <property type="match status" value="1"/>
</dbReference>
<keyword evidence="2 11" id="KW-0158">Chromosome</keyword>
<dbReference type="GO" id="GO:0035101">
    <property type="term" value="C:FACT complex"/>
    <property type="evidence" value="ECO:0007669"/>
    <property type="project" value="UniProtKB-UniRule"/>
</dbReference>
<feature type="compositionally biased region" description="Basic and acidic residues" evidence="13">
    <location>
        <begin position="1"/>
        <end position="14"/>
    </location>
</feature>
<name>A0A165IXZ1_EXIGL</name>
<dbReference type="GO" id="GO:0006260">
    <property type="term" value="P:DNA replication"/>
    <property type="evidence" value="ECO:0007669"/>
    <property type="project" value="UniProtKB-KW"/>
</dbReference>
<feature type="compositionally biased region" description="Acidic residues" evidence="13">
    <location>
        <begin position="335"/>
        <end position="355"/>
    </location>
</feature>
<evidence type="ECO:0000256" key="8">
    <source>
        <dbReference type="ARBA" id="ARBA00023204"/>
    </source>
</evidence>
<dbReference type="InterPro" id="IPR048969">
    <property type="entry name" value="FACT_SPT16_C"/>
</dbReference>
<comment type="subunit">
    <text evidence="11">Component of the FACT complex.</text>
</comment>
<comment type="function">
    <text evidence="10 11">Component of the FACT complex, a general chromatin factor that acts to reorganize nucleosomes. The FACT complex is involved in multiple processes that require DNA as a template such as mRNA elongation, DNA replication and DNA repair. During transcription elongation the FACT complex acts as a histone chaperone that both destabilizes and restores nucleosomal structure. It facilitates the passage of RNA polymerase II and transcription by promoting the dissociation of one histone H2A-H2B dimer from the nucleosome, then subsequently promotes the reestablishment of the nucleosome following the passage of RNA polymerase II.</text>
</comment>
<dbReference type="PANTHER" id="PTHR13980:SF15">
    <property type="entry name" value="FACT COMPLEX SUBUNIT SPT16"/>
    <property type="match status" value="1"/>
</dbReference>
<evidence type="ECO:0000256" key="6">
    <source>
        <dbReference type="ARBA" id="ARBA00023054"/>
    </source>
</evidence>
<organism evidence="15 16">
    <name type="scientific">Exidia glandulosa HHB12029</name>
    <dbReference type="NCBI Taxonomy" id="1314781"/>
    <lineage>
        <taxon>Eukaryota</taxon>
        <taxon>Fungi</taxon>
        <taxon>Dikarya</taxon>
        <taxon>Basidiomycota</taxon>
        <taxon>Agaricomycotina</taxon>
        <taxon>Agaricomycetes</taxon>
        <taxon>Auriculariales</taxon>
        <taxon>Exidiaceae</taxon>
        <taxon>Exidia</taxon>
    </lineage>
</organism>
<keyword evidence="6 12" id="KW-0175">Coiled coil</keyword>
<evidence type="ECO:0000256" key="2">
    <source>
        <dbReference type="ARBA" id="ARBA00022454"/>
    </source>
</evidence>
<feature type="region of interest" description="Disordered" evidence="13">
    <location>
        <begin position="1"/>
        <end position="26"/>
    </location>
</feature>
<feature type="region of interest" description="Disordered" evidence="13">
    <location>
        <begin position="291"/>
        <end position="410"/>
    </location>
</feature>
<dbReference type="AlphaFoldDB" id="A0A165IXZ1"/>
<keyword evidence="9 11" id="KW-0539">Nucleus</keyword>
<dbReference type="InterPro" id="IPR040258">
    <property type="entry name" value="Spt16"/>
</dbReference>
<feature type="compositionally biased region" description="Low complexity" evidence="13">
    <location>
        <begin position="324"/>
        <end position="334"/>
    </location>
</feature>